<feature type="domain" description="FAD-binding" evidence="6">
    <location>
        <begin position="298"/>
        <end position="354"/>
    </location>
</feature>
<comment type="domain">
    <text evidence="5">Consists of an N-terminal FAD-binding domain with a Rossman fold and a C-terminal substrate-binding domain.</text>
</comment>
<name>A0ABY9J2X0_9ACTN</name>
<keyword evidence="3 5" id="KW-0560">Oxidoreductase</keyword>
<comment type="subcellular location">
    <subcellularLocation>
        <location evidence="5">Cytoplasm</location>
    </subcellularLocation>
</comment>
<dbReference type="EMBL" id="CP120988">
    <property type="protein sequence ID" value="WLQ61540.1"/>
    <property type="molecule type" value="Genomic_DNA"/>
</dbReference>
<keyword evidence="5" id="KW-0521">NADP</keyword>
<evidence type="ECO:0000256" key="4">
    <source>
        <dbReference type="ARBA" id="ARBA00023033"/>
    </source>
</evidence>
<dbReference type="InterPro" id="IPR002938">
    <property type="entry name" value="FAD-bd"/>
</dbReference>
<dbReference type="PANTHER" id="PTHR46972:SF1">
    <property type="entry name" value="FAD DEPENDENT OXIDOREDUCTASE DOMAIN-CONTAINING PROTEIN"/>
    <property type="match status" value="1"/>
</dbReference>
<dbReference type="HAMAP" id="MF_00845">
    <property type="entry name" value="TetX_monooxygenase"/>
    <property type="match status" value="1"/>
</dbReference>
<keyword evidence="1 5" id="KW-0285">Flavoprotein</keyword>
<dbReference type="InterPro" id="IPR036188">
    <property type="entry name" value="FAD/NAD-bd_sf"/>
</dbReference>
<comment type="function">
    <text evidence="5">An FAD-requiring monooxygenase active on some tetracycline antibiotic derivatives, which leads to their inactivation. Hydroxylates carbon 11a of tetracycline and some analogs.</text>
</comment>
<evidence type="ECO:0000256" key="1">
    <source>
        <dbReference type="ARBA" id="ARBA00022630"/>
    </source>
</evidence>
<dbReference type="EC" id="1.14.13.-" evidence="5"/>
<keyword evidence="8" id="KW-1185">Reference proteome</keyword>
<feature type="binding site" evidence="5">
    <location>
        <position position="46"/>
    </location>
    <ligand>
        <name>NADPH</name>
        <dbReference type="ChEBI" id="CHEBI:57783"/>
    </ligand>
</feature>
<dbReference type="GO" id="GO:0004497">
    <property type="term" value="F:monooxygenase activity"/>
    <property type="evidence" value="ECO:0007669"/>
    <property type="project" value="UniProtKB-KW"/>
</dbReference>
<reference evidence="7 8" key="1">
    <citation type="submission" date="2023-03" db="EMBL/GenBank/DDBJ databases">
        <title>Isolation and description of six Streptomyces strains from soil environments, able to metabolize different microbial glucans.</title>
        <authorList>
            <person name="Widen T."/>
            <person name="Larsbrink J."/>
        </authorList>
    </citation>
    <scope>NUCLEOTIDE SEQUENCE [LARGE SCALE GENOMIC DNA]</scope>
    <source>
        <strain evidence="7 8">Alt2</strain>
    </source>
</reference>
<protein>
    <recommendedName>
        <fullName evidence="5">Flavin-dependent monooxygenase</fullName>
    </recommendedName>
    <alternativeName>
        <fullName evidence="5">TetX monooxygenase</fullName>
        <shortName evidence="5">TetX</shortName>
        <ecNumber evidence="5">1.14.13.-</ecNumber>
    </alternativeName>
</protein>
<proteinExistence type="inferred from homology"/>
<comment type="similarity">
    <text evidence="5">Belongs to the aromatic-ring hydroxylase family. TetX subfamily.</text>
</comment>
<accession>A0ABY9J2X0</accession>
<comment type="subunit">
    <text evidence="5">Monomer.</text>
</comment>
<keyword evidence="5" id="KW-0547">Nucleotide-binding</keyword>
<evidence type="ECO:0000256" key="2">
    <source>
        <dbReference type="ARBA" id="ARBA00022827"/>
    </source>
</evidence>
<gene>
    <name evidence="7" type="ORF">P8A19_02725</name>
</gene>
<comment type="catalytic activity">
    <reaction evidence="5">
        <text>a tetracycline + NADPH + O2 + H(+) = an 11a-hydroxytetracycline + NADP(+) + H2O</text>
        <dbReference type="Rhea" id="RHEA:61444"/>
        <dbReference type="ChEBI" id="CHEBI:15377"/>
        <dbReference type="ChEBI" id="CHEBI:15378"/>
        <dbReference type="ChEBI" id="CHEBI:15379"/>
        <dbReference type="ChEBI" id="CHEBI:57783"/>
        <dbReference type="ChEBI" id="CHEBI:58349"/>
        <dbReference type="ChEBI" id="CHEBI:144644"/>
        <dbReference type="ChEBI" id="CHEBI:144645"/>
    </reaction>
</comment>
<evidence type="ECO:0000256" key="3">
    <source>
        <dbReference type="ARBA" id="ARBA00023002"/>
    </source>
</evidence>
<feature type="binding site" evidence="5">
    <location>
        <position position="304"/>
    </location>
    <ligand>
        <name>FAD</name>
        <dbReference type="ChEBI" id="CHEBI:57692"/>
    </ligand>
</feature>
<evidence type="ECO:0000259" key="6">
    <source>
        <dbReference type="Pfam" id="PF01494"/>
    </source>
</evidence>
<dbReference type="PRINTS" id="PR00420">
    <property type="entry name" value="RNGMNOXGNASE"/>
</dbReference>
<dbReference type="InterPro" id="IPR043683">
    <property type="entry name" value="TetX_monooxygenase"/>
</dbReference>
<sequence>MESPTPASARIGIIGAGPGGLTCARILQRHGIAVTVYDRDPDADSRNQGGSLDLHDDDGQLALREAGLLEEFFELARFDGQEMRHLDPAGNLLSHHVPDEGETTKPEIDRGQLRDLLLRSLAAGTVQWGRTLESVSETGHGPRTLTFTDGTNAETDLVIGADGAFSRVRSAVSPATPRYTGVSFLEAHFDDMESAHPELSELVGRGSAHAADGERGLFAQRNSGGHMRVYIMQRVPMDWIGAQGLSSDDTEGIRAHLLDAYASWSPRTLRMITDNDGPYVDRPILALPVPHTWEHAPGVALLGDAAHLMPPLGVGVNLAMLDASELALALVNSATVEDAVRAYEKTMLPRSAEIAQMLEGGAEHMLAVPDPERLCRGSCARGSFALPPPAFPGQAAGIEVLLEGRGASGAVGVASCA</sequence>
<dbReference type="RefSeq" id="WP_306106296.1">
    <property type="nucleotide sequence ID" value="NZ_CP120988.1"/>
</dbReference>
<dbReference type="SUPFAM" id="SSF51905">
    <property type="entry name" value="FAD/NAD(P)-binding domain"/>
    <property type="match status" value="1"/>
</dbReference>
<feature type="domain" description="FAD-binding" evidence="6">
    <location>
        <begin position="11"/>
        <end position="195"/>
    </location>
</feature>
<keyword evidence="5" id="KW-0963">Cytoplasm</keyword>
<dbReference type="Pfam" id="PF01494">
    <property type="entry name" value="FAD_binding_3"/>
    <property type="match status" value="2"/>
</dbReference>
<evidence type="ECO:0000313" key="7">
    <source>
        <dbReference type="EMBL" id="WLQ61540.1"/>
    </source>
</evidence>
<dbReference type="PANTHER" id="PTHR46972">
    <property type="entry name" value="MONOOXYGENASE ASQM-RELATED"/>
    <property type="match status" value="1"/>
</dbReference>
<dbReference type="Proteomes" id="UP001235744">
    <property type="component" value="Chromosome"/>
</dbReference>
<dbReference type="Gene3D" id="3.50.50.60">
    <property type="entry name" value="FAD/NAD(P)-binding domain"/>
    <property type="match status" value="1"/>
</dbReference>
<feature type="binding site" evidence="5">
    <location>
        <position position="110"/>
    </location>
    <ligand>
        <name>FAD</name>
        <dbReference type="ChEBI" id="CHEBI:57692"/>
    </ligand>
</feature>
<keyword evidence="2 5" id="KW-0274">FAD</keyword>
<evidence type="ECO:0000313" key="8">
    <source>
        <dbReference type="Proteomes" id="UP001235744"/>
    </source>
</evidence>
<organism evidence="7 8">
    <name type="scientific">Streptomyces poriferorum</name>
    <dbReference type="NCBI Taxonomy" id="2798799"/>
    <lineage>
        <taxon>Bacteria</taxon>
        <taxon>Bacillati</taxon>
        <taxon>Actinomycetota</taxon>
        <taxon>Actinomycetes</taxon>
        <taxon>Kitasatosporales</taxon>
        <taxon>Streptomycetaceae</taxon>
        <taxon>Streptomyces</taxon>
    </lineage>
</organism>
<comment type="cofactor">
    <cofactor evidence="5">
        <name>FAD</name>
        <dbReference type="ChEBI" id="CHEBI:57692"/>
    </cofactor>
</comment>
<keyword evidence="4 5" id="KW-0503">Monooxygenase</keyword>
<evidence type="ECO:0000256" key="5">
    <source>
        <dbReference type="HAMAP-Rule" id="MF_00845"/>
    </source>
</evidence>
<feature type="binding site" evidence="5">
    <location>
        <position position="53"/>
    </location>
    <ligand>
        <name>FAD</name>
        <dbReference type="ChEBI" id="CHEBI:57692"/>
    </ligand>
</feature>